<dbReference type="EMBL" id="CP027033">
    <property type="protein sequence ID" value="AXR81549.1"/>
    <property type="molecule type" value="Genomic_DNA"/>
</dbReference>
<evidence type="ECO:0008006" key="4">
    <source>
        <dbReference type="Google" id="ProtNLM"/>
    </source>
</evidence>
<evidence type="ECO:0000313" key="3">
    <source>
        <dbReference type="Proteomes" id="UP000258613"/>
    </source>
</evidence>
<dbReference type="GeneID" id="37642022"/>
<dbReference type="AlphaFoldDB" id="A0A346PPV4"/>
<proteinExistence type="predicted"/>
<organism evidence="2 3">
    <name type="scientific">Natrarchaeobaculum sulfurireducens</name>
    <dbReference type="NCBI Taxonomy" id="2044521"/>
    <lineage>
        <taxon>Archaea</taxon>
        <taxon>Methanobacteriati</taxon>
        <taxon>Methanobacteriota</taxon>
        <taxon>Stenosarchaea group</taxon>
        <taxon>Halobacteria</taxon>
        <taxon>Halobacteriales</taxon>
        <taxon>Natrialbaceae</taxon>
        <taxon>Natrarchaeobaculum</taxon>
    </lineage>
</organism>
<keyword evidence="1" id="KW-0472">Membrane</keyword>
<protein>
    <recommendedName>
        <fullName evidence="4">DUF1109 domain-containing protein</fullName>
    </recommendedName>
</protein>
<accession>A0A346PPV4</accession>
<dbReference type="RefSeq" id="WP_117368252.1">
    <property type="nucleotide sequence ID" value="NZ_CP027033.1"/>
</dbReference>
<evidence type="ECO:0000256" key="1">
    <source>
        <dbReference type="SAM" id="Phobius"/>
    </source>
</evidence>
<feature type="transmembrane region" description="Helical" evidence="1">
    <location>
        <begin position="121"/>
        <end position="139"/>
    </location>
</feature>
<feature type="transmembrane region" description="Helical" evidence="1">
    <location>
        <begin position="10"/>
        <end position="27"/>
    </location>
</feature>
<feature type="transmembrane region" description="Helical" evidence="1">
    <location>
        <begin position="33"/>
        <end position="57"/>
    </location>
</feature>
<keyword evidence="1" id="KW-1133">Transmembrane helix</keyword>
<gene>
    <name evidence="2" type="ORF">AArcMg_1536</name>
</gene>
<sequence length="282" mass="30330">MNLELDGGKLLYVLGVLFALGALLYFARDVVFGLSITVTAALLFAAFVAFLVAGLTLERDVLDVVAYAVAGLSYAVFLGYVATRYTVDEIGVFLLLSASAALFVGLGYGVRRQRLDVGRRAAGYVVVGIVAVSFVFVGADVITGDVQYSVELDDETTVDVPQTDDDEDRVRAEATVGTLTVTNPSPFARPVDLPSAAGCVVGTDVETDQVPVRYEPRSYDVPDRIDRNDERTHELELHASVPANETGEMTYAVERGSDCDVDREAPTVIVMFEEDGDASRPV</sequence>
<keyword evidence="3" id="KW-1185">Reference proteome</keyword>
<dbReference type="Proteomes" id="UP000258613">
    <property type="component" value="Chromosome"/>
</dbReference>
<name>A0A346PPV4_9EURY</name>
<dbReference type="KEGG" id="nag:AArcMg_1536"/>
<keyword evidence="1" id="KW-0812">Transmembrane</keyword>
<reference evidence="3" key="1">
    <citation type="submission" date="2018-02" db="EMBL/GenBank/DDBJ databases">
        <title>Phenotypic and genomic properties of facultatively anaerobic sulfur-reducing natronoarchaea from hypersaline soda lakes.</title>
        <authorList>
            <person name="Sorokin D.Y."/>
            <person name="Kublanov I.V."/>
            <person name="Roman P."/>
            <person name="Sinninghe Damste J.S."/>
            <person name="Golyshin P.N."/>
            <person name="Rojo D."/>
            <person name="Ciordia S."/>
            <person name="Mena M.D.C."/>
            <person name="Ferrer M."/>
            <person name="Messina E."/>
            <person name="Smedile F."/>
            <person name="La Spada G."/>
            <person name="La Cono V."/>
            <person name="Yakimov M.M."/>
        </authorList>
    </citation>
    <scope>NUCLEOTIDE SEQUENCE [LARGE SCALE GENOMIC DNA]</scope>
    <source>
        <strain evidence="3">AArc-Mg</strain>
    </source>
</reference>
<dbReference type="OrthoDB" id="236970at2157"/>
<feature type="transmembrane region" description="Helical" evidence="1">
    <location>
        <begin position="89"/>
        <end position="109"/>
    </location>
</feature>
<feature type="transmembrane region" description="Helical" evidence="1">
    <location>
        <begin position="64"/>
        <end position="83"/>
    </location>
</feature>
<evidence type="ECO:0000313" key="2">
    <source>
        <dbReference type="EMBL" id="AXR81549.1"/>
    </source>
</evidence>